<comment type="caution">
    <text evidence="3">The sequence shown here is derived from an EMBL/GenBank/DDBJ whole genome shotgun (WGS) entry which is preliminary data.</text>
</comment>
<keyword evidence="4" id="KW-1185">Reference proteome</keyword>
<dbReference type="SUPFAM" id="SSF54637">
    <property type="entry name" value="Thioesterase/thiol ester dehydrase-isomerase"/>
    <property type="match status" value="1"/>
</dbReference>
<dbReference type="Pfam" id="PF01575">
    <property type="entry name" value="MaoC_dehydratas"/>
    <property type="match status" value="1"/>
</dbReference>
<evidence type="ECO:0000259" key="2">
    <source>
        <dbReference type="Pfam" id="PF01575"/>
    </source>
</evidence>
<evidence type="ECO:0000313" key="4">
    <source>
        <dbReference type="Proteomes" id="UP000597761"/>
    </source>
</evidence>
<dbReference type="PANTHER" id="PTHR43664:SF1">
    <property type="entry name" value="BETA-METHYLMALYL-COA DEHYDRATASE"/>
    <property type="match status" value="1"/>
</dbReference>
<feature type="domain" description="MaoC-like" evidence="2">
    <location>
        <begin position="35"/>
        <end position="151"/>
    </location>
</feature>
<proteinExistence type="inferred from homology"/>
<name>A0ABQ1PMA5_9MICC</name>
<evidence type="ECO:0000256" key="1">
    <source>
        <dbReference type="ARBA" id="ARBA00005254"/>
    </source>
</evidence>
<sequence length="185" mass="20055">MTATQHDDDRPPTGSVPITEAVRQRGLYFEEYRAGVVYEHRPGRTITEADDVLFTTLSGNTQSLHLDEHFAASQPFGRRLVNSMFTLSLLVGLSVAQLTEGTIVANLGFEAVEFPAPVFHGDTLYASTVVVGKRLSQSRPGQGIVTLKHTARNQTGAVVAVATRSVLIWCEDAHRRHESAGSAPA</sequence>
<dbReference type="Proteomes" id="UP000597761">
    <property type="component" value="Unassembled WGS sequence"/>
</dbReference>
<dbReference type="EMBL" id="BMJI01000024">
    <property type="protein sequence ID" value="GGC99296.1"/>
    <property type="molecule type" value="Genomic_DNA"/>
</dbReference>
<protein>
    <submittedName>
        <fullName evidence="3">Oxidase regulatory-like protein</fullName>
    </submittedName>
</protein>
<dbReference type="PANTHER" id="PTHR43664">
    <property type="entry name" value="MONOAMINE OXIDASE-RELATED"/>
    <property type="match status" value="1"/>
</dbReference>
<reference evidence="4" key="1">
    <citation type="journal article" date="2019" name="Int. J. Syst. Evol. Microbiol.">
        <title>The Global Catalogue of Microorganisms (GCM) 10K type strain sequencing project: providing services to taxonomists for standard genome sequencing and annotation.</title>
        <authorList>
            <consortium name="The Broad Institute Genomics Platform"/>
            <consortium name="The Broad Institute Genome Sequencing Center for Infectious Disease"/>
            <person name="Wu L."/>
            <person name="Ma J."/>
        </authorList>
    </citation>
    <scope>NUCLEOTIDE SEQUENCE [LARGE SCALE GENOMIC DNA]</scope>
    <source>
        <strain evidence="4">CGMCC 1.15480</strain>
    </source>
</reference>
<gene>
    <name evidence="3" type="ORF">GCM10011512_27750</name>
</gene>
<accession>A0ABQ1PMA5</accession>
<dbReference type="InterPro" id="IPR029069">
    <property type="entry name" value="HotDog_dom_sf"/>
</dbReference>
<comment type="similarity">
    <text evidence="1">Belongs to the enoyl-CoA hydratase/isomerase family.</text>
</comment>
<dbReference type="Gene3D" id="3.10.129.10">
    <property type="entry name" value="Hotdog Thioesterase"/>
    <property type="match status" value="1"/>
</dbReference>
<organism evidence="3 4">
    <name type="scientific">Tersicoccus solisilvae</name>
    <dbReference type="NCBI Taxonomy" id="1882339"/>
    <lineage>
        <taxon>Bacteria</taxon>
        <taxon>Bacillati</taxon>
        <taxon>Actinomycetota</taxon>
        <taxon>Actinomycetes</taxon>
        <taxon>Micrococcales</taxon>
        <taxon>Micrococcaceae</taxon>
        <taxon>Tersicoccus</taxon>
    </lineage>
</organism>
<evidence type="ECO:0000313" key="3">
    <source>
        <dbReference type="EMBL" id="GGC99296.1"/>
    </source>
</evidence>
<dbReference type="InterPro" id="IPR052342">
    <property type="entry name" value="MCH/BMMD"/>
</dbReference>
<dbReference type="CDD" id="cd03451">
    <property type="entry name" value="FkbR2"/>
    <property type="match status" value="1"/>
</dbReference>
<dbReference type="InterPro" id="IPR002539">
    <property type="entry name" value="MaoC-like_dom"/>
</dbReference>